<evidence type="ECO:0008006" key="9">
    <source>
        <dbReference type="Google" id="ProtNLM"/>
    </source>
</evidence>
<evidence type="ECO:0000313" key="7">
    <source>
        <dbReference type="EMBL" id="KAK8921321.1"/>
    </source>
</evidence>
<keyword evidence="2" id="KW-0813">Transport</keyword>
<proteinExistence type="predicted"/>
<keyword evidence="5 6" id="KW-0472">Membrane</keyword>
<comment type="caution">
    <text evidence="7">The sequence shown here is derived from an EMBL/GenBank/DDBJ whole genome shotgun (WGS) entry which is preliminary data.</text>
</comment>
<evidence type="ECO:0000313" key="8">
    <source>
        <dbReference type="Proteomes" id="UP001418222"/>
    </source>
</evidence>
<gene>
    <name evidence="7" type="ORF">KSP39_PZI020340</name>
</gene>
<reference evidence="7 8" key="1">
    <citation type="journal article" date="2022" name="Nat. Plants">
        <title>Genomes of leafy and leafless Platanthera orchids illuminate the evolution of mycoheterotrophy.</title>
        <authorList>
            <person name="Li M.H."/>
            <person name="Liu K.W."/>
            <person name="Li Z."/>
            <person name="Lu H.C."/>
            <person name="Ye Q.L."/>
            <person name="Zhang D."/>
            <person name="Wang J.Y."/>
            <person name="Li Y.F."/>
            <person name="Zhong Z.M."/>
            <person name="Liu X."/>
            <person name="Yu X."/>
            <person name="Liu D.K."/>
            <person name="Tu X.D."/>
            <person name="Liu B."/>
            <person name="Hao Y."/>
            <person name="Liao X.Y."/>
            <person name="Jiang Y.T."/>
            <person name="Sun W.H."/>
            <person name="Chen J."/>
            <person name="Chen Y.Q."/>
            <person name="Ai Y."/>
            <person name="Zhai J.W."/>
            <person name="Wu S.S."/>
            <person name="Zhou Z."/>
            <person name="Hsiao Y.Y."/>
            <person name="Wu W.L."/>
            <person name="Chen Y.Y."/>
            <person name="Lin Y.F."/>
            <person name="Hsu J.L."/>
            <person name="Li C.Y."/>
            <person name="Wang Z.W."/>
            <person name="Zhao X."/>
            <person name="Zhong W.Y."/>
            <person name="Ma X.K."/>
            <person name="Ma L."/>
            <person name="Huang J."/>
            <person name="Chen G.Z."/>
            <person name="Huang M.Z."/>
            <person name="Huang L."/>
            <person name="Peng D.H."/>
            <person name="Luo Y.B."/>
            <person name="Zou S.Q."/>
            <person name="Chen S.P."/>
            <person name="Lan S."/>
            <person name="Tsai W.C."/>
            <person name="Van de Peer Y."/>
            <person name="Liu Z.J."/>
        </authorList>
    </citation>
    <scope>NUCLEOTIDE SEQUENCE [LARGE SCALE GENOMIC DNA]</scope>
    <source>
        <strain evidence="7">Lor287</strain>
    </source>
</reference>
<dbReference type="Pfam" id="PF00230">
    <property type="entry name" value="MIP"/>
    <property type="match status" value="1"/>
</dbReference>
<dbReference type="GO" id="GO:0016020">
    <property type="term" value="C:membrane"/>
    <property type="evidence" value="ECO:0007669"/>
    <property type="project" value="UniProtKB-SubCell"/>
</dbReference>
<dbReference type="PANTHER" id="PTHR45724">
    <property type="entry name" value="AQUAPORIN NIP2-1"/>
    <property type="match status" value="1"/>
</dbReference>
<sequence length="100" mass="11397">MNRRISGSSMNPARSIGPAIINFNFNKLWIYIISPITGALVGASLYHFLQITKKPEAQDLHKNANCLDSGINGHDNPIYFGKIKFYFVRKIIMLNKYPRL</sequence>
<dbReference type="Gene3D" id="1.20.1080.10">
    <property type="entry name" value="Glycerol uptake facilitator protein"/>
    <property type="match status" value="1"/>
</dbReference>
<dbReference type="AlphaFoldDB" id="A0AAP0FWT3"/>
<evidence type="ECO:0000256" key="5">
    <source>
        <dbReference type="ARBA" id="ARBA00023136"/>
    </source>
</evidence>
<dbReference type="EMBL" id="JBBWWQ010000018">
    <property type="protein sequence ID" value="KAK8921321.1"/>
    <property type="molecule type" value="Genomic_DNA"/>
</dbReference>
<evidence type="ECO:0000256" key="4">
    <source>
        <dbReference type="ARBA" id="ARBA00022989"/>
    </source>
</evidence>
<name>A0AAP0FWT3_9ASPA</name>
<evidence type="ECO:0000256" key="3">
    <source>
        <dbReference type="ARBA" id="ARBA00022692"/>
    </source>
</evidence>
<dbReference type="Proteomes" id="UP001418222">
    <property type="component" value="Unassembled WGS sequence"/>
</dbReference>
<evidence type="ECO:0000256" key="6">
    <source>
        <dbReference type="SAM" id="Phobius"/>
    </source>
</evidence>
<protein>
    <recommendedName>
        <fullName evidence="9">Aquaporin</fullName>
    </recommendedName>
</protein>
<feature type="transmembrane region" description="Helical" evidence="6">
    <location>
        <begin position="28"/>
        <end position="49"/>
    </location>
</feature>
<dbReference type="InterPro" id="IPR023271">
    <property type="entry name" value="Aquaporin-like"/>
</dbReference>
<accession>A0AAP0FWT3</accession>
<dbReference type="SUPFAM" id="SSF81338">
    <property type="entry name" value="Aquaporin-like"/>
    <property type="match status" value="1"/>
</dbReference>
<dbReference type="GO" id="GO:0015267">
    <property type="term" value="F:channel activity"/>
    <property type="evidence" value="ECO:0007669"/>
    <property type="project" value="InterPro"/>
</dbReference>
<dbReference type="PANTHER" id="PTHR45724:SF13">
    <property type="entry name" value="AQUAPORIN NIP1-1-RELATED"/>
    <property type="match status" value="1"/>
</dbReference>
<evidence type="ECO:0000256" key="1">
    <source>
        <dbReference type="ARBA" id="ARBA00004141"/>
    </source>
</evidence>
<organism evidence="7 8">
    <name type="scientific">Platanthera zijinensis</name>
    <dbReference type="NCBI Taxonomy" id="2320716"/>
    <lineage>
        <taxon>Eukaryota</taxon>
        <taxon>Viridiplantae</taxon>
        <taxon>Streptophyta</taxon>
        <taxon>Embryophyta</taxon>
        <taxon>Tracheophyta</taxon>
        <taxon>Spermatophyta</taxon>
        <taxon>Magnoliopsida</taxon>
        <taxon>Liliopsida</taxon>
        <taxon>Asparagales</taxon>
        <taxon>Orchidaceae</taxon>
        <taxon>Orchidoideae</taxon>
        <taxon>Orchideae</taxon>
        <taxon>Orchidinae</taxon>
        <taxon>Platanthera</taxon>
    </lineage>
</organism>
<keyword evidence="3 6" id="KW-0812">Transmembrane</keyword>
<keyword evidence="8" id="KW-1185">Reference proteome</keyword>
<evidence type="ECO:0000256" key="2">
    <source>
        <dbReference type="ARBA" id="ARBA00022448"/>
    </source>
</evidence>
<dbReference type="InterPro" id="IPR000425">
    <property type="entry name" value="MIP"/>
</dbReference>
<keyword evidence="4 6" id="KW-1133">Transmembrane helix</keyword>
<dbReference type="InterPro" id="IPR034294">
    <property type="entry name" value="Aquaporin_transptr"/>
</dbReference>
<comment type="subcellular location">
    <subcellularLocation>
        <location evidence="1">Membrane</location>
        <topology evidence="1">Multi-pass membrane protein</topology>
    </subcellularLocation>
</comment>